<dbReference type="RefSeq" id="WP_252167870.1">
    <property type="nucleotide sequence ID" value="NZ_CP084930.1"/>
</dbReference>
<dbReference type="EMBL" id="CP084930">
    <property type="protein sequence ID" value="USI74064.1"/>
    <property type="molecule type" value="Genomic_DNA"/>
</dbReference>
<dbReference type="Proteomes" id="UP001056937">
    <property type="component" value="Chromosome 1"/>
</dbReference>
<keyword evidence="4" id="KW-1185">Reference proteome</keyword>
<evidence type="ECO:0000313" key="3">
    <source>
        <dbReference type="EMBL" id="USI74064.1"/>
    </source>
</evidence>
<dbReference type="Gene3D" id="1.25.40.10">
    <property type="entry name" value="Tetratricopeptide repeat domain"/>
    <property type="match status" value="1"/>
</dbReference>
<evidence type="ECO:0000256" key="1">
    <source>
        <dbReference type="SAM" id="MobiDB-lite"/>
    </source>
</evidence>
<organism evidence="3 4">
    <name type="scientific">Sphingomonas morindae</name>
    <dbReference type="NCBI Taxonomy" id="1541170"/>
    <lineage>
        <taxon>Bacteria</taxon>
        <taxon>Pseudomonadati</taxon>
        <taxon>Pseudomonadota</taxon>
        <taxon>Alphaproteobacteria</taxon>
        <taxon>Sphingomonadales</taxon>
        <taxon>Sphingomonadaceae</taxon>
        <taxon>Sphingomonas</taxon>
    </lineage>
</organism>
<keyword evidence="2" id="KW-0732">Signal</keyword>
<evidence type="ECO:0000313" key="4">
    <source>
        <dbReference type="Proteomes" id="UP001056937"/>
    </source>
</evidence>
<dbReference type="InterPro" id="IPR011990">
    <property type="entry name" value="TPR-like_helical_dom_sf"/>
</dbReference>
<accession>A0ABY4XAU8</accession>
<sequence length="225" mass="23317">MRNALASVALLALAALLPAGCAQRAPVAVVPAIAPAAFDRPTTLAAAQDALIRGDVVTARARLAALLAHDPADPEAHVLLDGLERAPLDLLGPRSFAYAAKPGDTYVTLSTRFLGTPLKAYALARYNGARVPAALAPGTIVRIPGEAPAPPPRPRARRSRPARGAAIARRVDPAGAVPLRAAALVALKRGDTPRALALLRRAAAIDPDNPLLRRDLARLTARTAS</sequence>
<evidence type="ECO:0000256" key="2">
    <source>
        <dbReference type="SAM" id="SignalP"/>
    </source>
</evidence>
<proteinExistence type="predicted"/>
<name>A0ABY4XAU8_9SPHN</name>
<feature type="chain" id="PRO_5046329196" evidence="2">
    <location>
        <begin position="25"/>
        <end position="225"/>
    </location>
</feature>
<gene>
    <name evidence="3" type="ORF">LHA26_06275</name>
</gene>
<dbReference type="Pfam" id="PF14559">
    <property type="entry name" value="TPR_19"/>
    <property type="match status" value="1"/>
</dbReference>
<protein>
    <submittedName>
        <fullName evidence="3">LysM domain-containing protein</fullName>
    </submittedName>
</protein>
<reference evidence="3" key="1">
    <citation type="journal article" date="2022" name="Toxins">
        <title>Genomic Analysis of Sphingopyxis sp. USTB-05 for Biodegrading Cyanobacterial Hepatotoxins.</title>
        <authorList>
            <person name="Liu C."/>
            <person name="Xu Q."/>
            <person name="Zhao Z."/>
            <person name="Zhang H."/>
            <person name="Liu X."/>
            <person name="Yin C."/>
            <person name="Liu Y."/>
            <person name="Yan H."/>
        </authorList>
    </citation>
    <scope>NUCLEOTIDE SEQUENCE</scope>
    <source>
        <strain evidence="3">NBD5</strain>
    </source>
</reference>
<feature type="region of interest" description="Disordered" evidence="1">
    <location>
        <begin position="145"/>
        <end position="164"/>
    </location>
</feature>
<dbReference type="SUPFAM" id="SSF48452">
    <property type="entry name" value="TPR-like"/>
    <property type="match status" value="1"/>
</dbReference>
<feature type="signal peptide" evidence="2">
    <location>
        <begin position="1"/>
        <end position="24"/>
    </location>
</feature>